<evidence type="ECO:0000313" key="2">
    <source>
        <dbReference type="Proteomes" id="UP000071065"/>
    </source>
</evidence>
<gene>
    <name evidence="1" type="ORF">EZMO1_4028</name>
</gene>
<dbReference type="Proteomes" id="UP000071065">
    <property type="component" value="Chromosome"/>
</dbReference>
<name>A0A142BGT7_9GAMM</name>
<evidence type="ECO:0000313" key="1">
    <source>
        <dbReference type="EMBL" id="AMO57963.1"/>
    </source>
</evidence>
<dbReference type="KEGG" id="emp:EZMO1_4028"/>
<sequence>MQRLLPPSAFQLASLLFALFIAGVSFKAYSKETLTANNLTPEHIIRQELLLNQLIVNIYLLQIDFLNSDAREKIQDNLSLLDSSIPNLPTRGEDGETSGLLATTKALWPVISRHTSWMGNLPKQSRPPEASSLLLALAKLDRQLLLLRQKLMTQTPVQKPELNILEQALLMQRLSREYLALAMNDQSSDMAQSSQQQLQTLAKHFNERMHRLKSQYQKHPYAGKPIRQAQAAWLFIADSIQSYPQKAIPEMVAKYSDRIVGKLTSVHKMF</sequence>
<reference evidence="1 2" key="1">
    <citation type="journal article" date="2016" name="Front. Microbiol.">
        <title>Genomic Insight into the Host-Endosymbiont Relationship of Endozoicomonas montiporae CL-33(T) with its Coral Host.</title>
        <authorList>
            <person name="Ding J.-Y."/>
            <person name="Shiu J.-H."/>
            <person name="Chen W.-M."/>
            <person name="Chiang Y.-R."/>
            <person name="Tang S.-L."/>
        </authorList>
    </citation>
    <scope>NUCLEOTIDE SEQUENCE [LARGE SCALE GENOMIC DNA]</scope>
    <source>
        <strain evidence="1 2">CL-33</strain>
    </source>
</reference>
<proteinExistence type="predicted"/>
<protein>
    <submittedName>
        <fullName evidence="1">Uncharacterized protein</fullName>
    </submittedName>
</protein>
<accession>A0A142BGT7</accession>
<dbReference type="PATRIC" id="fig|570277.3.peg.4344"/>
<dbReference type="EMBL" id="CP013251">
    <property type="protein sequence ID" value="AMO57963.1"/>
    <property type="molecule type" value="Genomic_DNA"/>
</dbReference>
<dbReference type="AlphaFoldDB" id="A0A142BGT7"/>
<organism evidence="1 2">
    <name type="scientific">Endozoicomonas montiporae CL-33</name>
    <dbReference type="NCBI Taxonomy" id="570277"/>
    <lineage>
        <taxon>Bacteria</taxon>
        <taxon>Pseudomonadati</taxon>
        <taxon>Pseudomonadota</taxon>
        <taxon>Gammaproteobacteria</taxon>
        <taxon>Oceanospirillales</taxon>
        <taxon>Endozoicomonadaceae</taxon>
        <taxon>Endozoicomonas</taxon>
    </lineage>
</organism>